<protein>
    <submittedName>
        <fullName evidence="2">Uncharacterized protein</fullName>
    </submittedName>
</protein>
<comment type="caution">
    <text evidence="2">The sequence shown here is derived from an EMBL/GenBank/DDBJ whole genome shotgun (WGS) entry which is preliminary data.</text>
</comment>
<dbReference type="AlphaFoldDB" id="A0A843VW84"/>
<reference evidence="2" key="1">
    <citation type="submission" date="2017-07" db="EMBL/GenBank/DDBJ databases">
        <title>Taro Niue Genome Assembly and Annotation.</title>
        <authorList>
            <person name="Atibalentja N."/>
            <person name="Keating K."/>
            <person name="Fields C.J."/>
        </authorList>
    </citation>
    <scope>NUCLEOTIDE SEQUENCE</scope>
    <source>
        <strain evidence="2">Niue_2</strain>
        <tissue evidence="2">Leaf</tissue>
    </source>
</reference>
<dbReference type="Proteomes" id="UP000652761">
    <property type="component" value="Unassembled WGS sequence"/>
</dbReference>
<proteinExistence type="predicted"/>
<feature type="region of interest" description="Disordered" evidence="1">
    <location>
        <begin position="1"/>
        <end position="31"/>
    </location>
</feature>
<evidence type="ECO:0000256" key="1">
    <source>
        <dbReference type="SAM" id="MobiDB-lite"/>
    </source>
</evidence>
<organism evidence="2 3">
    <name type="scientific">Colocasia esculenta</name>
    <name type="common">Wild taro</name>
    <name type="synonym">Arum esculentum</name>
    <dbReference type="NCBI Taxonomy" id="4460"/>
    <lineage>
        <taxon>Eukaryota</taxon>
        <taxon>Viridiplantae</taxon>
        <taxon>Streptophyta</taxon>
        <taxon>Embryophyta</taxon>
        <taxon>Tracheophyta</taxon>
        <taxon>Spermatophyta</taxon>
        <taxon>Magnoliopsida</taxon>
        <taxon>Liliopsida</taxon>
        <taxon>Araceae</taxon>
        <taxon>Aroideae</taxon>
        <taxon>Colocasieae</taxon>
        <taxon>Colocasia</taxon>
    </lineage>
</organism>
<evidence type="ECO:0000313" key="3">
    <source>
        <dbReference type="Proteomes" id="UP000652761"/>
    </source>
</evidence>
<dbReference type="EMBL" id="NMUH01001792">
    <property type="protein sequence ID" value="MQL95429.1"/>
    <property type="molecule type" value="Genomic_DNA"/>
</dbReference>
<name>A0A843VW84_COLES</name>
<sequence length="85" mass="9229">MRPESHDTSTNIPNLHEVGKEQPCVTTRDTEQPCEKHHLTTGTATVDLHKVKGPQAVPPCTSDKPRGQGTTHSSATTNDTTERVT</sequence>
<feature type="compositionally biased region" description="Low complexity" evidence="1">
    <location>
        <begin position="70"/>
        <end position="79"/>
    </location>
</feature>
<keyword evidence="3" id="KW-1185">Reference proteome</keyword>
<accession>A0A843VW84</accession>
<feature type="region of interest" description="Disordered" evidence="1">
    <location>
        <begin position="50"/>
        <end position="85"/>
    </location>
</feature>
<gene>
    <name evidence="2" type="ORF">Taro_028096</name>
</gene>
<evidence type="ECO:0000313" key="2">
    <source>
        <dbReference type="EMBL" id="MQL95429.1"/>
    </source>
</evidence>